<feature type="transmembrane region" description="Helical" evidence="4">
    <location>
        <begin position="71"/>
        <end position="93"/>
    </location>
</feature>
<dbReference type="OMA" id="WWEINTI"/>
<protein>
    <submittedName>
        <fullName evidence="5">Membrane protein</fullName>
    </submittedName>
</protein>
<reference evidence="5 6" key="1">
    <citation type="journal article" date="2015" name="PLoS Negl. Trop. Dis.">
        <title>Haemophilus ducreyi Cutaneous Ulcer Strains Are Nearly Identical to Class I Genital Ulcer Strains.</title>
        <authorList>
            <person name="Gangaiah D."/>
            <person name="Webb K.M."/>
            <person name="Humphreys T.L."/>
            <person name="Fortney K.R."/>
            <person name="Toh E."/>
            <person name="Tai A."/>
            <person name="Katz S.S."/>
            <person name="Pillay A."/>
            <person name="Chen C.Y."/>
            <person name="Roberts S.A."/>
            <person name="Munson R.S.Jr."/>
            <person name="Spinola S.M."/>
        </authorList>
    </citation>
    <scope>NUCLEOTIDE SEQUENCE [LARGE SCALE GENOMIC DNA]</scope>
    <source>
        <strain evidence="6">CLU2</strain>
    </source>
</reference>
<dbReference type="GO" id="GO:0022857">
    <property type="term" value="F:transmembrane transporter activity"/>
    <property type="evidence" value="ECO:0007669"/>
    <property type="project" value="InterPro"/>
</dbReference>
<evidence type="ECO:0000256" key="1">
    <source>
        <dbReference type="ARBA" id="ARBA00022692"/>
    </source>
</evidence>
<dbReference type="InterPro" id="IPR036259">
    <property type="entry name" value="MFS_trans_sf"/>
</dbReference>
<evidence type="ECO:0000313" key="6">
    <source>
        <dbReference type="Proteomes" id="UP000060132"/>
    </source>
</evidence>
<gene>
    <name evidence="5" type="ORF">RZ57_05275</name>
</gene>
<evidence type="ECO:0000313" key="5">
    <source>
        <dbReference type="EMBL" id="AKO32555.1"/>
    </source>
</evidence>
<dbReference type="Pfam" id="PF07690">
    <property type="entry name" value="MFS_1"/>
    <property type="match status" value="1"/>
</dbReference>
<feature type="transmembrane region" description="Helical" evidence="4">
    <location>
        <begin position="105"/>
        <end position="127"/>
    </location>
</feature>
<keyword evidence="1 4" id="KW-0812">Transmembrane</keyword>
<feature type="transmembrane region" description="Helical" evidence="4">
    <location>
        <begin position="176"/>
        <end position="195"/>
    </location>
</feature>
<dbReference type="InterPro" id="IPR011701">
    <property type="entry name" value="MFS"/>
</dbReference>
<feature type="transmembrane region" description="Helical" evidence="4">
    <location>
        <begin position="42"/>
        <end position="59"/>
    </location>
</feature>
<keyword evidence="2 4" id="KW-1133">Transmembrane helix</keyword>
<dbReference type="NCBIfam" id="NF037959">
    <property type="entry name" value="MFS_SpdSyn"/>
    <property type="match status" value="1"/>
</dbReference>
<dbReference type="AlphaFoldDB" id="A0AAC8UD20"/>
<evidence type="ECO:0000256" key="2">
    <source>
        <dbReference type="ARBA" id="ARBA00022989"/>
    </source>
</evidence>
<name>A0AAC8UD20_HAEDC</name>
<keyword evidence="3 4" id="KW-0472">Membrane</keyword>
<dbReference type="RefSeq" id="WP_010945191.1">
    <property type="nucleotide sequence ID" value="NZ_CP011218.1"/>
</dbReference>
<evidence type="ECO:0000256" key="4">
    <source>
        <dbReference type="SAM" id="Phobius"/>
    </source>
</evidence>
<dbReference type="SUPFAM" id="SSF103473">
    <property type="entry name" value="MFS general substrate transporter"/>
    <property type="match status" value="1"/>
</dbReference>
<organism evidence="5 6">
    <name type="scientific">Haemophilus ducreyi</name>
    <dbReference type="NCBI Taxonomy" id="730"/>
    <lineage>
        <taxon>Bacteria</taxon>
        <taxon>Pseudomonadati</taxon>
        <taxon>Pseudomonadota</taxon>
        <taxon>Gammaproteobacteria</taxon>
        <taxon>Pasteurellales</taxon>
        <taxon>Pasteurellaceae</taxon>
        <taxon>Haemophilus</taxon>
    </lineage>
</organism>
<feature type="transmembrane region" description="Helical" evidence="4">
    <location>
        <begin position="147"/>
        <end position="170"/>
    </location>
</feature>
<dbReference type="Gene3D" id="1.20.1250.20">
    <property type="entry name" value="MFS general substrate transporter like domains"/>
    <property type="match status" value="1"/>
</dbReference>
<accession>A0AAC8UD20</accession>
<feature type="transmembrane region" description="Helical" evidence="4">
    <location>
        <begin position="12"/>
        <end position="30"/>
    </location>
</feature>
<evidence type="ECO:0000256" key="3">
    <source>
        <dbReference type="ARBA" id="ARBA00023136"/>
    </source>
</evidence>
<proteinExistence type="predicted"/>
<dbReference type="Proteomes" id="UP000060132">
    <property type="component" value="Chromosome"/>
</dbReference>
<sequence length="203" mass="22645">MTHYSTKTIKSVFFLSGMAALIYQIAWQRLLFTAFGVDLESITIIISVFMVGLGIGAYYGGRIADRFPTRIIQFFALTEMGIGTFGLASPFLIEFVKHTFLHSTLPTIAFANFLLLLFPTFLMGCTLPLLTQHLNQYIDNIGDNIGWLYFTNTLGAATACLLTGFALFNYLTLTQVIYLAAAINYIVAIAIFIKYRNKGNKND</sequence>
<dbReference type="EMBL" id="CP011219">
    <property type="protein sequence ID" value="AKO32555.1"/>
    <property type="molecule type" value="Genomic_DNA"/>
</dbReference>